<dbReference type="SUPFAM" id="SSF141530">
    <property type="entry name" value="PTSIIA/GutA-like"/>
    <property type="match status" value="1"/>
</dbReference>
<gene>
    <name evidence="2" type="ordered locus">Tola_0244</name>
</gene>
<dbReference type="Proteomes" id="UP000009073">
    <property type="component" value="Chromosome"/>
</dbReference>
<dbReference type="RefSeq" id="WP_012728473.1">
    <property type="nucleotide sequence ID" value="NC_012691.1"/>
</dbReference>
<evidence type="ECO:0000313" key="3">
    <source>
        <dbReference type="Proteomes" id="UP000009073"/>
    </source>
</evidence>
<dbReference type="GO" id="GO:0016301">
    <property type="term" value="F:kinase activity"/>
    <property type="evidence" value="ECO:0007669"/>
    <property type="project" value="TreeGrafter"/>
</dbReference>
<dbReference type="KEGG" id="tau:Tola_0244"/>
<accession>C4L8K4</accession>
<evidence type="ECO:0000256" key="1">
    <source>
        <dbReference type="PROSITE-ProRule" id="PRU00420"/>
    </source>
</evidence>
<dbReference type="STRING" id="595494.Tola_0244"/>
<dbReference type="GO" id="GO:0008982">
    <property type="term" value="F:protein-N(PI)-phosphohistidine-sugar phosphotransferase activity"/>
    <property type="evidence" value="ECO:0007669"/>
    <property type="project" value="InterPro"/>
</dbReference>
<protein>
    <submittedName>
        <fullName evidence="2">PTS system glucitol/sorbitol-specific IIA component</fullName>
    </submittedName>
</protein>
<dbReference type="GO" id="GO:0009401">
    <property type="term" value="P:phosphoenolpyruvate-dependent sugar phosphotransferase system"/>
    <property type="evidence" value="ECO:0007669"/>
    <property type="project" value="InterPro"/>
</dbReference>
<evidence type="ECO:0000313" key="2">
    <source>
        <dbReference type="EMBL" id="ACQ91874.1"/>
    </source>
</evidence>
<dbReference type="InterPro" id="IPR004716">
    <property type="entry name" value="PTS_IIA_glucitol/sorbitol-sp"/>
</dbReference>
<dbReference type="EMBL" id="CP001616">
    <property type="protein sequence ID" value="ACQ91874.1"/>
    <property type="molecule type" value="Genomic_DNA"/>
</dbReference>
<feature type="modified residue" description="Phosphohistidine; by HPr" evidence="1">
    <location>
        <position position="43"/>
    </location>
</feature>
<dbReference type="eggNOG" id="COG3731">
    <property type="taxonomic scope" value="Bacteria"/>
</dbReference>
<dbReference type="Pfam" id="PF03829">
    <property type="entry name" value="PTSIIA_gutA"/>
    <property type="match status" value="1"/>
</dbReference>
<keyword evidence="3" id="KW-1185">Reference proteome</keyword>
<dbReference type="Gene3D" id="2.40.33.40">
    <property type="entry name" value="Phosphotransferase system, glucitol/sorbitol-specific IIA component"/>
    <property type="match status" value="1"/>
</dbReference>
<proteinExistence type="predicted"/>
<dbReference type="PANTHER" id="PTHR40398:SF1">
    <property type="entry name" value="PTS SYSTEM GLUCITOL_SORBITOL-SPECIFIC EIIA COMPONENT"/>
    <property type="match status" value="1"/>
</dbReference>
<organism evidence="2 3">
    <name type="scientific">Tolumonas auensis (strain DSM 9187 / NBRC 110442 / TA 4)</name>
    <dbReference type="NCBI Taxonomy" id="595494"/>
    <lineage>
        <taxon>Bacteria</taxon>
        <taxon>Pseudomonadati</taxon>
        <taxon>Pseudomonadota</taxon>
        <taxon>Gammaproteobacteria</taxon>
        <taxon>Aeromonadales</taxon>
        <taxon>Aeromonadaceae</taxon>
        <taxon>Tolumonas</taxon>
    </lineage>
</organism>
<name>C4L8K4_TOLAT</name>
<dbReference type="HOGENOM" id="CLU_138435_2_1_6"/>
<dbReference type="InterPro" id="IPR036665">
    <property type="entry name" value="PTS_IIA_glucitol/sorbitol_sf"/>
</dbReference>
<dbReference type="GO" id="GO:0005737">
    <property type="term" value="C:cytoplasm"/>
    <property type="evidence" value="ECO:0007669"/>
    <property type="project" value="InterPro"/>
</dbReference>
<reference evidence="3" key="1">
    <citation type="submission" date="2009-05" db="EMBL/GenBank/DDBJ databases">
        <title>Complete sequence of Tolumonas auensis DSM 9187.</title>
        <authorList>
            <consortium name="US DOE Joint Genome Institute"/>
            <person name="Lucas S."/>
            <person name="Copeland A."/>
            <person name="Lapidus A."/>
            <person name="Glavina del Rio T."/>
            <person name="Tice H."/>
            <person name="Bruce D."/>
            <person name="Goodwin L."/>
            <person name="Pitluck S."/>
            <person name="Chertkov O."/>
            <person name="Brettin T."/>
            <person name="Detter J.C."/>
            <person name="Han C."/>
            <person name="Larimer F."/>
            <person name="Land M."/>
            <person name="Hauser L."/>
            <person name="Kyrpides N."/>
            <person name="Mikhailova N."/>
            <person name="Spring S."/>
            <person name="Beller H."/>
        </authorList>
    </citation>
    <scope>NUCLEOTIDE SEQUENCE [LARGE SCALE GENOMIC DNA]</scope>
    <source>
        <strain evidence="3">DSM 9187 / TA4</strain>
    </source>
</reference>
<reference evidence="2 3" key="2">
    <citation type="journal article" date="2011" name="Stand. Genomic Sci.">
        <title>Complete genome sequence of Tolumonas auensis type strain (TA 4).</title>
        <authorList>
            <person name="Chertkov O."/>
            <person name="Copeland A."/>
            <person name="Lucas S."/>
            <person name="Lapidus A."/>
            <person name="Berry K.W."/>
            <person name="Detter J.C."/>
            <person name="Del Rio T.G."/>
            <person name="Hammon N."/>
            <person name="Dalin E."/>
            <person name="Tice H."/>
            <person name="Pitluck S."/>
            <person name="Richardson P."/>
            <person name="Bruce D."/>
            <person name="Goodwin L."/>
            <person name="Han C."/>
            <person name="Tapia R."/>
            <person name="Saunders E."/>
            <person name="Schmutz J."/>
            <person name="Brettin T."/>
            <person name="Larimer F."/>
            <person name="Land M."/>
            <person name="Hauser L."/>
            <person name="Spring S."/>
            <person name="Rohde M."/>
            <person name="Kyrpides N.C."/>
            <person name="Ivanova N."/>
            <person name="Goker M."/>
            <person name="Beller H.R."/>
            <person name="Klenk H.P."/>
            <person name="Woyke T."/>
        </authorList>
    </citation>
    <scope>NUCLEOTIDE SEQUENCE [LARGE SCALE GENOMIC DNA]</scope>
    <source>
        <strain evidence="3">DSM 9187 / TA4</strain>
    </source>
</reference>
<sequence>MTMLYRTQVTHIGEYAADALDDNMMILFNDNAPADVADYCFIHPAADLTGEIKTGGQFVLGASRYPITAVGDVVNQNLAELGHITIRFDGGAEAEYPGTVHVAGQCPEALVLGTELIFQTE</sequence>
<dbReference type="PANTHER" id="PTHR40398">
    <property type="entry name" value="PTS SYSTEM GLUCITOL/SORBITOL-SPECIFIC EIIA COMPONENT"/>
    <property type="match status" value="1"/>
</dbReference>
<dbReference type="PROSITE" id="PS51097">
    <property type="entry name" value="PTS_EIIA_TYPE_5"/>
    <property type="match status" value="1"/>
</dbReference>
<dbReference type="AlphaFoldDB" id="C4L8K4"/>